<dbReference type="InterPro" id="IPR013087">
    <property type="entry name" value="Znf_C2H2_type"/>
</dbReference>
<evidence type="ECO:0000313" key="2">
    <source>
        <dbReference type="EMBL" id="QHT87003.1"/>
    </source>
</evidence>
<dbReference type="PROSITE" id="PS00028">
    <property type="entry name" value="ZINC_FINGER_C2H2_1"/>
    <property type="match status" value="1"/>
</dbReference>
<evidence type="ECO:0000259" key="1">
    <source>
        <dbReference type="PROSITE" id="PS50157"/>
    </source>
</evidence>
<proteinExistence type="predicted"/>
<dbReference type="EMBL" id="MN740079">
    <property type="protein sequence ID" value="QHT87003.1"/>
    <property type="molecule type" value="Genomic_DNA"/>
</dbReference>
<name>A0A6C0I4D1_9ZZZZ</name>
<protein>
    <recommendedName>
        <fullName evidence="1">C2H2-type domain-containing protein</fullName>
    </recommendedName>
</protein>
<sequence length="310" mass="36668">MTTPIEKCKYMQYTCECCVFSCIFESDYKRHMKTKKHLKLKLKCITEESENKTIKLECDCGKIFKTHNGLKKHKQRLHSGKDNIIINLMRDNTEMKELMKEQYKFMREQQEQCHKQQEQCHKQQEQYHKQLVDMIPMMCGSTNLITNNNTNIKQKFNLNVFLNEQCKDAINIGDFIKSLQITLDDLNVTREKTLEDSVGNIFLRGLKELDIYKRPIHCTDNKRDIMYIKDEEKWEKDEGNLKFKDTIDAITKKQITTLKQWKDSDPEVTKTSSSKNDNFLITFNHICTPIPEVGEKRIIKTIGKEVHIND</sequence>
<accession>A0A6C0I4D1</accession>
<dbReference type="PROSITE" id="PS50157">
    <property type="entry name" value="ZINC_FINGER_C2H2_2"/>
    <property type="match status" value="1"/>
</dbReference>
<feature type="domain" description="C2H2-type" evidence="1">
    <location>
        <begin position="54"/>
        <end position="83"/>
    </location>
</feature>
<dbReference type="AlphaFoldDB" id="A0A6C0I4D1"/>
<reference evidence="2" key="1">
    <citation type="journal article" date="2020" name="Nature">
        <title>Giant virus diversity and host interactions through global metagenomics.</title>
        <authorList>
            <person name="Schulz F."/>
            <person name="Roux S."/>
            <person name="Paez-Espino D."/>
            <person name="Jungbluth S."/>
            <person name="Walsh D.A."/>
            <person name="Denef V.J."/>
            <person name="McMahon K.D."/>
            <person name="Konstantinidis K.T."/>
            <person name="Eloe-Fadrosh E.A."/>
            <person name="Kyrpides N.C."/>
            <person name="Woyke T."/>
        </authorList>
    </citation>
    <scope>NUCLEOTIDE SEQUENCE</scope>
    <source>
        <strain evidence="2">GVMAG-M-3300023184-18</strain>
    </source>
</reference>
<organism evidence="2">
    <name type="scientific">viral metagenome</name>
    <dbReference type="NCBI Taxonomy" id="1070528"/>
    <lineage>
        <taxon>unclassified sequences</taxon>
        <taxon>metagenomes</taxon>
        <taxon>organismal metagenomes</taxon>
    </lineage>
</organism>